<feature type="transmembrane region" description="Helical" evidence="14">
    <location>
        <begin position="289"/>
        <end position="314"/>
    </location>
</feature>
<keyword evidence="4 14" id="KW-0812">Transmembrane</keyword>
<feature type="transmembrane region" description="Helical" evidence="14">
    <location>
        <begin position="349"/>
        <end position="367"/>
    </location>
</feature>
<evidence type="ECO:0000256" key="9">
    <source>
        <dbReference type="ARBA" id="ARBA00023065"/>
    </source>
</evidence>
<evidence type="ECO:0000256" key="11">
    <source>
        <dbReference type="ARBA" id="ARBA00023180"/>
    </source>
</evidence>
<comment type="subcellular location">
    <subcellularLocation>
        <location evidence="1">Membrane</location>
        <topology evidence="1">Multi-pass membrane protein</topology>
    </subcellularLocation>
</comment>
<dbReference type="AlphaFoldDB" id="A0A7R8CGV8"/>
<evidence type="ECO:0000256" key="10">
    <source>
        <dbReference type="ARBA" id="ARBA00023136"/>
    </source>
</evidence>
<proteinExistence type="inferred from homology"/>
<evidence type="ECO:0000256" key="3">
    <source>
        <dbReference type="ARBA" id="ARBA00022448"/>
    </source>
</evidence>
<dbReference type="InterPro" id="IPR038377">
    <property type="entry name" value="Na/Glc_symporter_sf"/>
</dbReference>
<keyword evidence="10 14" id="KW-0472">Membrane</keyword>
<keyword evidence="16" id="KW-1185">Reference proteome</keyword>
<keyword evidence="6" id="KW-0530">Neurotransmitter biosynthesis</keyword>
<dbReference type="InterPro" id="IPR001734">
    <property type="entry name" value="Na/solute_symporter"/>
</dbReference>
<keyword evidence="5" id="KW-0769">Symport</keyword>
<dbReference type="Proteomes" id="UP000675881">
    <property type="component" value="Chromosome 12"/>
</dbReference>
<dbReference type="PROSITE" id="PS50283">
    <property type="entry name" value="NA_SOLUT_SYMP_3"/>
    <property type="match status" value="1"/>
</dbReference>
<feature type="transmembrane region" description="Helical" evidence="14">
    <location>
        <begin position="445"/>
        <end position="470"/>
    </location>
</feature>
<evidence type="ECO:0000256" key="14">
    <source>
        <dbReference type="SAM" id="Phobius"/>
    </source>
</evidence>
<evidence type="ECO:0000256" key="4">
    <source>
        <dbReference type="ARBA" id="ARBA00022692"/>
    </source>
</evidence>
<organism evidence="15 16">
    <name type="scientific">Lepeophtheirus salmonis</name>
    <name type="common">Salmon louse</name>
    <name type="synonym">Caligus salmonis</name>
    <dbReference type="NCBI Taxonomy" id="72036"/>
    <lineage>
        <taxon>Eukaryota</taxon>
        <taxon>Metazoa</taxon>
        <taxon>Ecdysozoa</taxon>
        <taxon>Arthropoda</taxon>
        <taxon>Crustacea</taxon>
        <taxon>Multicrustacea</taxon>
        <taxon>Hexanauplia</taxon>
        <taxon>Copepoda</taxon>
        <taxon>Siphonostomatoida</taxon>
        <taxon>Caligidae</taxon>
        <taxon>Lepeophtheirus</taxon>
    </lineage>
</organism>
<evidence type="ECO:0000256" key="12">
    <source>
        <dbReference type="ARBA" id="ARBA00023201"/>
    </source>
</evidence>
<evidence type="ECO:0000256" key="6">
    <source>
        <dbReference type="ARBA" id="ARBA00022979"/>
    </source>
</evidence>
<dbReference type="PANTHER" id="PTHR45897:SF4">
    <property type="entry name" value="HIGH-AFFINITY CHOLINE TRANSPORTER 1"/>
    <property type="match status" value="1"/>
</dbReference>
<keyword evidence="11" id="KW-0325">Glycoprotein</keyword>
<dbReference type="PANTHER" id="PTHR45897">
    <property type="entry name" value="HIGH-AFFINITY CHOLINE TRANSPORTER 1"/>
    <property type="match status" value="1"/>
</dbReference>
<evidence type="ECO:0000256" key="5">
    <source>
        <dbReference type="ARBA" id="ARBA00022847"/>
    </source>
</evidence>
<keyword evidence="7 14" id="KW-1133">Transmembrane helix</keyword>
<sequence length="652" mass="72883">MDYEQTSIVLKFEIEVISLKIAHSNPRSTIHFESIRGQFVLNLKLFIKTVIVESLKDIPFQGINKSHINLSGKYADNNTLKNLKHLVEGWEDYYSYQPYAERYFGSAGILAALGATLAIVINMDLSMAVIMSAFIAMFYTWFGGLYAVAYTDVVQLGLIAIGLVACIPFAWNNEAVNPMTYESQDWIGSIPDGQGWYYMDYMLLLTFGGIPWQPETAKTMEFSIKVYFQRVLSSKSANGAETLSYIAAIGCIIMAIPPILIGAIAKNTNWNETDFTGILPLQPEDHRMILPMVIQFLTPSFVSFFGLGAVAAAVMSSADSSVLSASSMFARNVYKLIFRQRATDSEIMWVMRISIFIVGALATYMALSIPTIYGLWAMCSDLVYVILFPQLFIVVHFKSLCNTYGSLCAYMIGMMIRLSGGEPLLKLPALIHYPLFDQNSEIQYFPFRTMAMLVSVMTLLGVSTLTKFLFEKGHLSTRWDIFNVTSLSPPDQGVAMSSIDTKVFSDEAPSGSGLINIDNSLPIRKPDPPLREIRRQISFTGGSGIGSIKKKLNTQASIESNKTGAYIEENIVSDIDDKKIIRKESFKSIKKKEIKEIKYNLREEVKEVKAELIEKAKNIPDGHRGSIAVVIEKPSYKPPSNNKQNFKFVEID</sequence>
<feature type="transmembrane region" description="Helical" evidence="14">
    <location>
        <begin position="103"/>
        <end position="121"/>
    </location>
</feature>
<evidence type="ECO:0000313" key="15">
    <source>
        <dbReference type="EMBL" id="CAF2819010.1"/>
    </source>
</evidence>
<feature type="transmembrane region" description="Helical" evidence="14">
    <location>
        <begin position="243"/>
        <end position="265"/>
    </location>
</feature>
<dbReference type="GO" id="GO:0005307">
    <property type="term" value="F:choline:sodium symporter activity"/>
    <property type="evidence" value="ECO:0007669"/>
    <property type="project" value="TreeGrafter"/>
</dbReference>
<feature type="transmembrane region" description="Helical" evidence="14">
    <location>
        <begin position="153"/>
        <end position="171"/>
    </location>
</feature>
<dbReference type="Gene3D" id="1.20.1730.10">
    <property type="entry name" value="Sodium/glucose cotransporter"/>
    <property type="match status" value="1"/>
</dbReference>
<evidence type="ECO:0000256" key="13">
    <source>
        <dbReference type="RuleBase" id="RU362091"/>
    </source>
</evidence>
<comment type="similarity">
    <text evidence="2 13">Belongs to the sodium:solute symporter (SSF) (TC 2.A.21) family.</text>
</comment>
<gene>
    <name evidence="15" type="ORF">LSAA_3519</name>
</gene>
<name>A0A7R8CGV8_LEPSM</name>
<evidence type="ECO:0000256" key="8">
    <source>
        <dbReference type="ARBA" id="ARBA00023053"/>
    </source>
</evidence>
<dbReference type="OrthoDB" id="546820at2759"/>
<dbReference type="Pfam" id="PF00474">
    <property type="entry name" value="SSF"/>
    <property type="match status" value="1"/>
</dbReference>
<dbReference type="InterPro" id="IPR052244">
    <property type="entry name" value="Choline_transporter"/>
</dbReference>
<keyword evidence="8" id="KW-0915">Sodium</keyword>
<evidence type="ECO:0000256" key="7">
    <source>
        <dbReference type="ARBA" id="ARBA00022989"/>
    </source>
</evidence>
<accession>A0A7R8CGV8</accession>
<reference evidence="15" key="1">
    <citation type="submission" date="2021-02" db="EMBL/GenBank/DDBJ databases">
        <authorList>
            <person name="Bekaert M."/>
        </authorList>
    </citation>
    <scope>NUCLEOTIDE SEQUENCE</scope>
    <source>
        <strain evidence="15">IoA-00</strain>
    </source>
</reference>
<keyword evidence="12" id="KW-0739">Sodium transport</keyword>
<evidence type="ECO:0000256" key="1">
    <source>
        <dbReference type="ARBA" id="ARBA00004141"/>
    </source>
</evidence>
<dbReference type="GO" id="GO:0005886">
    <property type="term" value="C:plasma membrane"/>
    <property type="evidence" value="ECO:0007669"/>
    <property type="project" value="TreeGrafter"/>
</dbReference>
<evidence type="ECO:0000313" key="16">
    <source>
        <dbReference type="Proteomes" id="UP000675881"/>
    </source>
</evidence>
<keyword evidence="9" id="KW-0406">Ion transport</keyword>
<evidence type="ECO:0000256" key="2">
    <source>
        <dbReference type="ARBA" id="ARBA00006434"/>
    </source>
</evidence>
<feature type="transmembrane region" description="Helical" evidence="14">
    <location>
        <begin position="128"/>
        <end position="147"/>
    </location>
</feature>
<dbReference type="CDD" id="cd11474">
    <property type="entry name" value="SLC5sbd_CHT"/>
    <property type="match status" value="1"/>
</dbReference>
<dbReference type="GO" id="GO:0008292">
    <property type="term" value="P:acetylcholine biosynthetic process"/>
    <property type="evidence" value="ECO:0007669"/>
    <property type="project" value="TreeGrafter"/>
</dbReference>
<dbReference type="EMBL" id="HG994591">
    <property type="protein sequence ID" value="CAF2819010.1"/>
    <property type="molecule type" value="Genomic_DNA"/>
</dbReference>
<keyword evidence="3" id="KW-0813">Transport</keyword>
<protein>
    <submittedName>
        <fullName evidence="15">SLC5A7</fullName>
    </submittedName>
</protein>